<evidence type="ECO:0000256" key="1">
    <source>
        <dbReference type="SAM" id="SignalP"/>
    </source>
</evidence>
<proteinExistence type="predicted"/>
<protein>
    <submittedName>
        <fullName evidence="2">Uncharacterized protein</fullName>
    </submittedName>
</protein>
<comment type="caution">
    <text evidence="2">The sequence shown here is derived from an EMBL/GenBank/DDBJ whole genome shotgun (WGS) entry which is preliminary data.</text>
</comment>
<name>I2FRI7_USTHO</name>
<gene>
    <name evidence="2" type="ORF">UHOR_07519</name>
</gene>
<keyword evidence="3" id="KW-1185">Reference proteome</keyword>
<accession>I2FRI7</accession>
<evidence type="ECO:0000313" key="2">
    <source>
        <dbReference type="EMBL" id="CCF49530.1"/>
    </source>
</evidence>
<dbReference type="OrthoDB" id="2553323at2759"/>
<dbReference type="HOGENOM" id="CLU_048325_0_0_1"/>
<keyword evidence="1" id="KW-0732">Signal</keyword>
<reference evidence="2 3" key="1">
    <citation type="journal article" date="2012" name="Plant Cell">
        <title>Genome comparison of barley and maize smut fungi reveals targeted loss of RNA silencing components and species-specific presence of transposable elements.</title>
        <authorList>
            <person name="Laurie J.D."/>
            <person name="Ali S."/>
            <person name="Linning R."/>
            <person name="Mannhaupt G."/>
            <person name="Wong P."/>
            <person name="Gueldener U."/>
            <person name="Muensterkoetter M."/>
            <person name="Moore R."/>
            <person name="Kahmann R."/>
            <person name="Bakkeren G."/>
            <person name="Schirawski J."/>
        </authorList>
    </citation>
    <scope>NUCLEOTIDE SEQUENCE [LARGE SCALE GENOMIC DNA]</scope>
    <source>
        <strain evidence="3">Uh4875-4</strain>
    </source>
</reference>
<feature type="chain" id="PRO_5003658741" evidence="1">
    <location>
        <begin position="25"/>
        <end position="310"/>
    </location>
</feature>
<sequence>MTRNLLSYWLIFTTLLLSTLLAPSLPPIPLSSELNGILSASKIELPSFSPLIGNAKEVKQAAHELITQTQKARIAIASHVLSASHPAEAPSAVKHARKLQDEFMDHVQQHLNSQLDQVRKSGGKVEDLEWELHRGFATGVVESKPPAFTQSVLKPEKTTTDKGRMEKVKAALENLNPVAAIRRFRIRRVLRKMSSTPASPSIPPTENPIPRNVDQLRATLSSMTALRSIQSSSAAADAKDAAAAQKIESTLPIQSNVVLEEPLKKPAKMVKNKKKVEPWDEIWIGGKWTSTYNQRNRVDDWSDIPIPGMA</sequence>
<dbReference type="OMA" id="RPANETC"/>
<dbReference type="AlphaFoldDB" id="I2FRI7"/>
<feature type="signal peptide" evidence="1">
    <location>
        <begin position="1"/>
        <end position="24"/>
    </location>
</feature>
<dbReference type="eggNOG" id="ENOG502R2S1">
    <property type="taxonomic scope" value="Eukaryota"/>
</dbReference>
<evidence type="ECO:0000313" key="3">
    <source>
        <dbReference type="Proteomes" id="UP000006174"/>
    </source>
</evidence>
<organism evidence="2 3">
    <name type="scientific">Ustilago hordei</name>
    <name type="common">Barley covered smut fungus</name>
    <dbReference type="NCBI Taxonomy" id="120017"/>
    <lineage>
        <taxon>Eukaryota</taxon>
        <taxon>Fungi</taxon>
        <taxon>Dikarya</taxon>
        <taxon>Basidiomycota</taxon>
        <taxon>Ustilaginomycotina</taxon>
        <taxon>Ustilaginomycetes</taxon>
        <taxon>Ustilaginales</taxon>
        <taxon>Ustilaginaceae</taxon>
        <taxon>Ustilago</taxon>
    </lineage>
</organism>
<dbReference type="Proteomes" id="UP000006174">
    <property type="component" value="Unassembled WGS sequence"/>
</dbReference>
<dbReference type="EMBL" id="CAGI01000145">
    <property type="protein sequence ID" value="CCF49530.1"/>
    <property type="molecule type" value="Genomic_DNA"/>
</dbReference>